<feature type="compositionally biased region" description="Basic and acidic residues" evidence="1">
    <location>
        <begin position="44"/>
        <end position="65"/>
    </location>
</feature>
<evidence type="ECO:0000256" key="1">
    <source>
        <dbReference type="SAM" id="MobiDB-lite"/>
    </source>
</evidence>
<proteinExistence type="predicted"/>
<feature type="compositionally biased region" description="Basic and acidic residues" evidence="1">
    <location>
        <begin position="22"/>
        <end position="33"/>
    </location>
</feature>
<dbReference type="EMBL" id="JAJSOW010000101">
    <property type="protein sequence ID" value="KAI9180576.1"/>
    <property type="molecule type" value="Genomic_DNA"/>
</dbReference>
<reference evidence="2" key="1">
    <citation type="journal article" date="2022" name="Plant J.">
        <title>Strategies of tolerance reflected in two North American maple genomes.</title>
        <authorList>
            <person name="McEvoy S.L."/>
            <person name="Sezen U.U."/>
            <person name="Trouern-Trend A."/>
            <person name="McMahon S.M."/>
            <person name="Schaberg P.G."/>
            <person name="Yang J."/>
            <person name="Wegrzyn J.L."/>
            <person name="Swenson N.G."/>
        </authorList>
    </citation>
    <scope>NUCLEOTIDE SEQUENCE</scope>
    <source>
        <strain evidence="2">91603</strain>
    </source>
</reference>
<name>A0AAD5NS90_ACENE</name>
<accession>A0AAD5NS90</accession>
<evidence type="ECO:0000313" key="3">
    <source>
        <dbReference type="Proteomes" id="UP001064489"/>
    </source>
</evidence>
<reference evidence="2" key="2">
    <citation type="submission" date="2023-02" db="EMBL/GenBank/DDBJ databases">
        <authorList>
            <person name="Swenson N.G."/>
            <person name="Wegrzyn J.L."/>
            <person name="Mcevoy S.L."/>
        </authorList>
    </citation>
    <scope>NUCLEOTIDE SEQUENCE</scope>
    <source>
        <strain evidence="2">91603</strain>
        <tissue evidence="2">Leaf</tissue>
    </source>
</reference>
<organism evidence="2 3">
    <name type="scientific">Acer negundo</name>
    <name type="common">Box elder</name>
    <dbReference type="NCBI Taxonomy" id="4023"/>
    <lineage>
        <taxon>Eukaryota</taxon>
        <taxon>Viridiplantae</taxon>
        <taxon>Streptophyta</taxon>
        <taxon>Embryophyta</taxon>
        <taxon>Tracheophyta</taxon>
        <taxon>Spermatophyta</taxon>
        <taxon>Magnoliopsida</taxon>
        <taxon>eudicotyledons</taxon>
        <taxon>Gunneridae</taxon>
        <taxon>Pentapetalae</taxon>
        <taxon>rosids</taxon>
        <taxon>malvids</taxon>
        <taxon>Sapindales</taxon>
        <taxon>Sapindaceae</taxon>
        <taxon>Hippocastanoideae</taxon>
        <taxon>Acereae</taxon>
        <taxon>Acer</taxon>
    </lineage>
</organism>
<dbReference type="Proteomes" id="UP001064489">
    <property type="component" value="Chromosome 4"/>
</dbReference>
<gene>
    <name evidence="2" type="ORF">LWI28_006195</name>
</gene>
<feature type="compositionally biased region" description="Basic and acidic residues" evidence="1">
    <location>
        <begin position="109"/>
        <end position="120"/>
    </location>
</feature>
<keyword evidence="3" id="KW-1185">Reference proteome</keyword>
<sequence length="159" mass="17228">MVVSRKPDDKVLQYDKELVCDGPDKGVYDRPDEVGIGLFDGPGEVDRHSEVGTSMPDERVFDGHPEVGTGMLGEGVCEGPDEVGNGMPGEGVDDLFDDGGNGTSGVTKRAADRPVERAAAEENDELVETDYEKEEEDITTDTCVDPTRNWDSLRNPEIP</sequence>
<protein>
    <submittedName>
        <fullName evidence="2">Uncharacterized protein</fullName>
    </submittedName>
</protein>
<comment type="caution">
    <text evidence="2">The sequence shown here is derived from an EMBL/GenBank/DDBJ whole genome shotgun (WGS) entry which is preliminary data.</text>
</comment>
<feature type="region of interest" description="Disordered" evidence="1">
    <location>
        <begin position="22"/>
        <end position="159"/>
    </location>
</feature>
<feature type="compositionally biased region" description="Acidic residues" evidence="1">
    <location>
        <begin position="121"/>
        <end position="139"/>
    </location>
</feature>
<dbReference type="AlphaFoldDB" id="A0AAD5NS90"/>
<evidence type="ECO:0000313" key="2">
    <source>
        <dbReference type="EMBL" id="KAI9180576.1"/>
    </source>
</evidence>